<dbReference type="Pfam" id="PF08807">
    <property type="entry name" value="DUF1798"/>
    <property type="match status" value="1"/>
</dbReference>
<evidence type="ECO:0008006" key="3">
    <source>
        <dbReference type="Google" id="ProtNLM"/>
    </source>
</evidence>
<dbReference type="HOGENOM" id="CLU_158433_0_0_9"/>
<dbReference type="InterPro" id="IPR023351">
    <property type="entry name" value="YppE-like_sf"/>
</dbReference>
<organism evidence="1 2">
    <name type="scientific">Bacillus smithii 7_3_47FAA</name>
    <dbReference type="NCBI Taxonomy" id="665952"/>
    <lineage>
        <taxon>Bacteria</taxon>
        <taxon>Bacillati</taxon>
        <taxon>Bacillota</taxon>
        <taxon>Bacilli</taxon>
        <taxon>Bacillales</taxon>
        <taxon>Bacillaceae</taxon>
        <taxon>Bacillus</taxon>
    </lineage>
</organism>
<dbReference type="PATRIC" id="fig|665952.3.peg.2903"/>
<dbReference type="Proteomes" id="UP000011747">
    <property type="component" value="Unassembled WGS sequence"/>
</dbReference>
<keyword evidence="2" id="KW-1185">Reference proteome</keyword>
<accession>G9QP23</accession>
<dbReference type="RefSeq" id="WP_003355098.1">
    <property type="nucleotide sequence ID" value="NZ_JH414764.1"/>
</dbReference>
<comment type="caution">
    <text evidence="1">The sequence shown here is derived from an EMBL/GenBank/DDBJ whole genome shotgun (WGS) entry which is preliminary data.</text>
</comment>
<gene>
    <name evidence="1" type="ORF">HMPREF1015_00040</name>
</gene>
<dbReference type="SUPFAM" id="SSF140415">
    <property type="entry name" value="YppE-like"/>
    <property type="match status" value="1"/>
</dbReference>
<dbReference type="InterPro" id="IPR014913">
    <property type="entry name" value="YppE-like"/>
</dbReference>
<proteinExistence type="predicted"/>
<name>G9QP23_9BACI</name>
<reference evidence="1 2" key="1">
    <citation type="submission" date="2011-09" db="EMBL/GenBank/DDBJ databases">
        <title>The Genome Sequence of Bacillus smithii 7_3_47FAA.</title>
        <authorList>
            <consortium name="The Broad Institute Genome Sequencing Platform"/>
            <person name="Earl A."/>
            <person name="Ward D."/>
            <person name="Feldgarden M."/>
            <person name="Gevers D."/>
            <person name="Daigneault M."/>
            <person name="Strauss J."/>
            <person name="Allen-Vercoe E."/>
            <person name="Young S.K."/>
            <person name="Zeng Q."/>
            <person name="Gargeya S."/>
            <person name="Fitzgerald M."/>
            <person name="Haas B."/>
            <person name="Abouelleil A."/>
            <person name="Alvarado L."/>
            <person name="Arachchi H.M."/>
            <person name="Berlin A."/>
            <person name="Brown A."/>
            <person name="Chapman S.B."/>
            <person name="Chen Z."/>
            <person name="Dunbar C."/>
            <person name="Freedman E."/>
            <person name="Gearin G."/>
            <person name="Goldberg J."/>
            <person name="Griggs A."/>
            <person name="Gujja S."/>
            <person name="Heiman D."/>
            <person name="Howarth C."/>
            <person name="Larson L."/>
            <person name="Lui A."/>
            <person name="MacDonald P.J.P."/>
            <person name="Montmayeur A."/>
            <person name="Murphy C."/>
            <person name="Neiman D."/>
            <person name="Pearson M."/>
            <person name="Priest M."/>
            <person name="Roberts A."/>
            <person name="Saif S."/>
            <person name="Shea T."/>
            <person name="Shenoy N."/>
            <person name="Sisk P."/>
            <person name="Stolte C."/>
            <person name="Sykes S."/>
            <person name="Wortman J."/>
            <person name="Nusbaum C."/>
            <person name="Birren B."/>
        </authorList>
    </citation>
    <scope>NUCLEOTIDE SEQUENCE [LARGE SCALE GENOMIC DNA]</scope>
    <source>
        <strain evidence="1 2">7_3_47FAA</strain>
    </source>
</reference>
<dbReference type="AlphaFoldDB" id="G9QP23"/>
<dbReference type="EMBL" id="ACWF01000149">
    <property type="protein sequence ID" value="EHL74279.1"/>
    <property type="molecule type" value="Genomic_DNA"/>
</dbReference>
<dbReference type="Gene3D" id="1.20.120.440">
    <property type="entry name" value="YppE-like"/>
    <property type="match status" value="1"/>
</dbReference>
<sequence length="133" mass="15561">MDEQSNLWILTSELLKLVQQADEVYETVRSTGKEMDFYTEVKPFADKMKSLSDEWEAEAKKWLMSQKPKYIHKQQITATLENLQIIAVQAFFPKTSYSRFKQTVHSVEYVLNEVKRNVHDGESPKNVINDNES</sequence>
<evidence type="ECO:0000313" key="2">
    <source>
        <dbReference type="Proteomes" id="UP000011747"/>
    </source>
</evidence>
<protein>
    <recommendedName>
        <fullName evidence="3">DUF1798 family protein</fullName>
    </recommendedName>
</protein>
<evidence type="ECO:0000313" key="1">
    <source>
        <dbReference type="EMBL" id="EHL74279.1"/>
    </source>
</evidence>